<accession>A0A377KWP6</accession>
<dbReference type="RefSeq" id="WP_115232332.1">
    <property type="nucleotide sequence ID" value="NZ_BJMG01000005.1"/>
</dbReference>
<protein>
    <submittedName>
        <fullName evidence="9">Cation transporter</fullName>
    </submittedName>
</protein>
<dbReference type="InterPro" id="IPR058533">
    <property type="entry name" value="Cation_efflux_TM"/>
</dbReference>
<sequence>MLNFFLDRSKKNGVYERTAIGKLAGSLGLLSNLLLFAGKFIIGLSAQSVSIMADAINSLSDTASSILTLIGFRISAKPADSEHPYGHERFEAISGFVVSLIITFVGGQFLISSVQRIMEPTSIRLSPLLFIVLVLSILIKIWQGAMYRKLANLIGSQTLKASGQDSLNDVYTTGAVLFSATIEWLTGLRIDGFVGCLIALYILISGIKMIRSFINELLGARPTQEEVAAMEQRLDHYPTILGYHDLLVHNYGPKNRFASVHIEVDETWSLREAHEVIDAIEQDFRQSLKVDLVCHLDPVPIQDQQYRHLKKEVSKIIRFVDPQLRMHDFQVKGDLLAFDLVIPAKPAYSDQEIEEMLKQKIKETLGDYELKLAFDHSYLL</sequence>
<evidence type="ECO:0000256" key="3">
    <source>
        <dbReference type="ARBA" id="ARBA00022448"/>
    </source>
</evidence>
<comment type="subcellular location">
    <subcellularLocation>
        <location evidence="1">Membrane</location>
        <topology evidence="1">Multi-pass membrane protein</topology>
    </subcellularLocation>
</comment>
<dbReference type="Pfam" id="PF16916">
    <property type="entry name" value="ZT_dimer"/>
    <property type="match status" value="1"/>
</dbReference>
<keyword evidence="6" id="KW-0472">Membrane</keyword>
<dbReference type="Proteomes" id="UP000286288">
    <property type="component" value="Unassembled WGS sequence"/>
</dbReference>
<evidence type="ECO:0000256" key="2">
    <source>
        <dbReference type="ARBA" id="ARBA00008114"/>
    </source>
</evidence>
<evidence type="ECO:0000256" key="1">
    <source>
        <dbReference type="ARBA" id="ARBA00004141"/>
    </source>
</evidence>
<name>A0A377KWP6_ENTCA</name>
<reference evidence="9 10" key="1">
    <citation type="submission" date="2018-08" db="EMBL/GenBank/DDBJ databases">
        <title>A genome reference for cultivated species of the human gut microbiota.</title>
        <authorList>
            <person name="Zou Y."/>
            <person name="Xue W."/>
            <person name="Luo G."/>
        </authorList>
    </citation>
    <scope>NUCLEOTIDE SEQUENCE [LARGE SCALE GENOMIC DNA]</scope>
    <source>
        <strain evidence="9 10">AF48-16</strain>
    </source>
</reference>
<evidence type="ECO:0000256" key="5">
    <source>
        <dbReference type="ARBA" id="ARBA00022989"/>
    </source>
</evidence>
<feature type="domain" description="Cation efflux protein cytoplasmic" evidence="8">
    <location>
        <begin position="222"/>
        <end position="298"/>
    </location>
</feature>
<keyword evidence="3" id="KW-0813">Transport</keyword>
<dbReference type="Gene3D" id="3.30.70.1350">
    <property type="entry name" value="Cation efflux protein, cytoplasmic domain"/>
    <property type="match status" value="1"/>
</dbReference>
<dbReference type="Gene3D" id="1.20.1510.10">
    <property type="entry name" value="Cation efflux protein transmembrane domain"/>
    <property type="match status" value="1"/>
</dbReference>
<evidence type="ECO:0000313" key="10">
    <source>
        <dbReference type="Proteomes" id="UP000286288"/>
    </source>
</evidence>
<comment type="similarity">
    <text evidence="2">Belongs to the cation diffusion facilitator (CDF) transporter (TC 2.A.4) family.</text>
</comment>
<organism evidence="9 10">
    <name type="scientific">Enterococcus casseliflavus</name>
    <name type="common">Enterococcus flavescens</name>
    <dbReference type="NCBI Taxonomy" id="37734"/>
    <lineage>
        <taxon>Bacteria</taxon>
        <taxon>Bacillati</taxon>
        <taxon>Bacillota</taxon>
        <taxon>Bacilli</taxon>
        <taxon>Lactobacillales</taxon>
        <taxon>Enterococcaceae</taxon>
        <taxon>Enterococcus</taxon>
    </lineage>
</organism>
<dbReference type="SUPFAM" id="SSF160240">
    <property type="entry name" value="Cation efflux protein cytoplasmic domain-like"/>
    <property type="match status" value="1"/>
</dbReference>
<dbReference type="SUPFAM" id="SSF161111">
    <property type="entry name" value="Cation efflux protein transmembrane domain-like"/>
    <property type="match status" value="1"/>
</dbReference>
<dbReference type="GO" id="GO:0016020">
    <property type="term" value="C:membrane"/>
    <property type="evidence" value="ECO:0007669"/>
    <property type="project" value="UniProtKB-SubCell"/>
</dbReference>
<dbReference type="EMBL" id="QRMZ01000003">
    <property type="protein sequence ID" value="RHK07680.1"/>
    <property type="molecule type" value="Genomic_DNA"/>
</dbReference>
<dbReference type="PANTHER" id="PTHR43840">
    <property type="entry name" value="MITOCHONDRIAL METAL TRANSPORTER 1-RELATED"/>
    <property type="match status" value="1"/>
</dbReference>
<evidence type="ECO:0000259" key="7">
    <source>
        <dbReference type="Pfam" id="PF01545"/>
    </source>
</evidence>
<evidence type="ECO:0000259" key="8">
    <source>
        <dbReference type="Pfam" id="PF16916"/>
    </source>
</evidence>
<dbReference type="PANTHER" id="PTHR43840:SF50">
    <property type="entry name" value="MANGANESE EFFLUX SYSTEM PROTEIN MNES"/>
    <property type="match status" value="1"/>
</dbReference>
<dbReference type="NCBIfam" id="TIGR01297">
    <property type="entry name" value="CDF"/>
    <property type="match status" value="1"/>
</dbReference>
<dbReference type="InterPro" id="IPR036837">
    <property type="entry name" value="Cation_efflux_CTD_sf"/>
</dbReference>
<evidence type="ECO:0000313" key="9">
    <source>
        <dbReference type="EMBL" id="RHK07680.1"/>
    </source>
</evidence>
<dbReference type="InterPro" id="IPR050291">
    <property type="entry name" value="CDF_Transporter"/>
</dbReference>
<dbReference type="InterPro" id="IPR027469">
    <property type="entry name" value="Cation_efflux_TMD_sf"/>
</dbReference>
<dbReference type="AlphaFoldDB" id="A0A377KWP6"/>
<evidence type="ECO:0000256" key="4">
    <source>
        <dbReference type="ARBA" id="ARBA00022692"/>
    </source>
</evidence>
<feature type="domain" description="Cation efflux protein transmembrane" evidence="7">
    <location>
        <begin position="28"/>
        <end position="218"/>
    </location>
</feature>
<comment type="caution">
    <text evidence="9">The sequence shown here is derived from an EMBL/GenBank/DDBJ whole genome shotgun (WGS) entry which is preliminary data.</text>
</comment>
<dbReference type="GO" id="GO:0008324">
    <property type="term" value="F:monoatomic cation transmembrane transporter activity"/>
    <property type="evidence" value="ECO:0007669"/>
    <property type="project" value="InterPro"/>
</dbReference>
<proteinExistence type="inferred from homology"/>
<keyword evidence="5" id="KW-1133">Transmembrane helix</keyword>
<evidence type="ECO:0000256" key="6">
    <source>
        <dbReference type="ARBA" id="ARBA00023136"/>
    </source>
</evidence>
<gene>
    <name evidence="9" type="ORF">DW084_03130</name>
</gene>
<dbReference type="InterPro" id="IPR027470">
    <property type="entry name" value="Cation_efflux_CTD"/>
</dbReference>
<dbReference type="InterPro" id="IPR002524">
    <property type="entry name" value="Cation_efflux"/>
</dbReference>
<dbReference type="Pfam" id="PF01545">
    <property type="entry name" value="Cation_efflux"/>
    <property type="match status" value="1"/>
</dbReference>
<keyword evidence="4" id="KW-0812">Transmembrane</keyword>